<evidence type="ECO:0000313" key="1">
    <source>
        <dbReference type="EMBL" id="MCQ5154205.1"/>
    </source>
</evidence>
<sequence length="70" mass="7763">MLTIEQILEIARQNGADIIDVDDKAMAGVGYCDEDGTPVKLDLSSFYMNSAEEKMSYFYGSDYDFCCIAA</sequence>
<reference evidence="1" key="1">
    <citation type="submission" date="2022-06" db="EMBL/GenBank/DDBJ databases">
        <title>Isolation of gut microbiota from human fecal samples.</title>
        <authorList>
            <person name="Pamer E.G."/>
            <person name="Barat B."/>
            <person name="Waligurski E."/>
            <person name="Medina S."/>
            <person name="Paddock L."/>
            <person name="Mostad J."/>
        </authorList>
    </citation>
    <scope>NUCLEOTIDE SEQUENCE</scope>
    <source>
        <strain evidence="1">DFI.5.57</strain>
    </source>
</reference>
<gene>
    <name evidence="1" type="ORF">NE632_12970</name>
</gene>
<evidence type="ECO:0000313" key="2">
    <source>
        <dbReference type="Proteomes" id="UP001206236"/>
    </source>
</evidence>
<accession>A0AAW5KNN5</accession>
<dbReference type="Proteomes" id="UP001206236">
    <property type="component" value="Unassembled WGS sequence"/>
</dbReference>
<dbReference type="EMBL" id="JANGCN010000042">
    <property type="protein sequence ID" value="MCQ5154205.1"/>
    <property type="molecule type" value="Genomic_DNA"/>
</dbReference>
<proteinExistence type="predicted"/>
<organism evidence="1 2">
    <name type="scientific">Ruminococcus bicirculans</name>
    <name type="common">ex Wegman et al. 2014</name>
    <dbReference type="NCBI Taxonomy" id="1160721"/>
    <lineage>
        <taxon>Bacteria</taxon>
        <taxon>Bacillati</taxon>
        <taxon>Bacillota</taxon>
        <taxon>Clostridia</taxon>
        <taxon>Eubacteriales</taxon>
        <taxon>Oscillospiraceae</taxon>
        <taxon>Ruminococcus</taxon>
    </lineage>
</organism>
<name>A0AAW5KNN5_9FIRM</name>
<dbReference type="AlphaFoldDB" id="A0AAW5KNN5"/>
<comment type="caution">
    <text evidence="1">The sequence shown here is derived from an EMBL/GenBank/DDBJ whole genome shotgun (WGS) entry which is preliminary data.</text>
</comment>
<dbReference type="RefSeq" id="WP_117865252.1">
    <property type="nucleotide sequence ID" value="NZ_JANGCN010000042.1"/>
</dbReference>
<protein>
    <submittedName>
        <fullName evidence="1">Uncharacterized protein</fullName>
    </submittedName>
</protein>